<feature type="domain" description="Cytochrome c" evidence="16">
    <location>
        <begin position="190"/>
        <end position="311"/>
    </location>
</feature>
<dbReference type="AlphaFoldDB" id="A0A127KB65"/>
<dbReference type="PANTHER" id="PTHR30600:SF10">
    <property type="entry name" value="BLL6722 PROTEIN"/>
    <property type="match status" value="1"/>
</dbReference>
<evidence type="ECO:0000256" key="9">
    <source>
        <dbReference type="ARBA" id="ARBA00023002"/>
    </source>
</evidence>
<evidence type="ECO:0000256" key="6">
    <source>
        <dbReference type="ARBA" id="ARBA00022729"/>
    </source>
</evidence>
<protein>
    <recommendedName>
        <fullName evidence="12">Methylamine utilization protein MauG</fullName>
    </recommendedName>
</protein>
<organism evidence="17 18">
    <name type="scientific">Thauera humireducens</name>
    <dbReference type="NCBI Taxonomy" id="1134435"/>
    <lineage>
        <taxon>Bacteria</taxon>
        <taxon>Pseudomonadati</taxon>
        <taxon>Pseudomonadota</taxon>
        <taxon>Betaproteobacteria</taxon>
        <taxon>Rhodocyclales</taxon>
        <taxon>Zoogloeaceae</taxon>
        <taxon>Thauera</taxon>
    </lineage>
</organism>
<dbReference type="Pfam" id="PF03150">
    <property type="entry name" value="CCP_MauG"/>
    <property type="match status" value="1"/>
</dbReference>
<evidence type="ECO:0000313" key="18">
    <source>
        <dbReference type="Proteomes" id="UP000036902"/>
    </source>
</evidence>
<evidence type="ECO:0000256" key="12">
    <source>
        <dbReference type="ARBA" id="ARBA00073576"/>
    </source>
</evidence>
<dbReference type="Gene3D" id="1.10.760.10">
    <property type="entry name" value="Cytochrome c-like domain"/>
    <property type="match status" value="2"/>
</dbReference>
<evidence type="ECO:0000256" key="5">
    <source>
        <dbReference type="ARBA" id="ARBA00022723"/>
    </source>
</evidence>
<dbReference type="InterPro" id="IPR004852">
    <property type="entry name" value="Di-haem_cyt_c_peroxidsae"/>
</dbReference>
<gene>
    <name evidence="17" type="ORF">AC731_014495</name>
</gene>
<dbReference type="PANTHER" id="PTHR30600">
    <property type="entry name" value="CYTOCHROME C PEROXIDASE-RELATED"/>
    <property type="match status" value="1"/>
</dbReference>
<dbReference type="FunFam" id="1.10.760.10:FF:000019">
    <property type="entry name" value="Di-heme cytochrome C peroxidase"/>
    <property type="match status" value="1"/>
</dbReference>
<keyword evidence="4 13" id="KW-0349">Heme</keyword>
<dbReference type="InterPro" id="IPR026259">
    <property type="entry name" value="MauG/Cytc_peroxidase"/>
</dbReference>
<dbReference type="InterPro" id="IPR009056">
    <property type="entry name" value="Cyt_c-like_dom"/>
</dbReference>
<dbReference type="KEGG" id="thu:AC731_014495"/>
<keyword evidence="7" id="KW-0574">Periplasm</keyword>
<evidence type="ECO:0000256" key="3">
    <source>
        <dbReference type="ARBA" id="ARBA00022448"/>
    </source>
</evidence>
<evidence type="ECO:0000256" key="11">
    <source>
        <dbReference type="ARBA" id="ARBA00058991"/>
    </source>
</evidence>
<dbReference type="GO" id="GO:0009055">
    <property type="term" value="F:electron transfer activity"/>
    <property type="evidence" value="ECO:0007669"/>
    <property type="project" value="InterPro"/>
</dbReference>
<feature type="binding site" description="covalent" evidence="13">
    <location>
        <position position="205"/>
    </location>
    <ligand>
        <name>heme c</name>
        <dbReference type="ChEBI" id="CHEBI:61717"/>
        <label>2</label>
    </ligand>
</feature>
<comment type="PTM">
    <text evidence="13">Binds 2 heme groups per subunit.</text>
</comment>
<keyword evidence="9" id="KW-0560">Oxidoreductase</keyword>
<comment type="pathway">
    <text evidence="2">One-carbon metabolism; methylamine degradation.</text>
</comment>
<evidence type="ECO:0000256" key="1">
    <source>
        <dbReference type="ARBA" id="ARBA00004418"/>
    </source>
</evidence>
<dbReference type="InterPro" id="IPR022394">
    <property type="entry name" value="Methylamine_utilis_MauG"/>
</dbReference>
<sequence>MSVSLVCVPAAAMDGGGRSDYRRPDSPPAPGGQPPSAAQIELGRTLFFDPRLSRDATMSCATCHAPELRWSDGRVRPIGSEQVVHARRTPTVVNSAWLSALMWDGRAASLEAQAALPITSPHEMGQAMPALVERLSGIAGYRRLFGQAYGDEVVSERRVAEALASFQRTLVSPVAPFDRWVAGEDDAIDAQARAGFRVFTGKARCVACHKGWRFTDDSFHDIGLDSTDPGRGAHVPAEVVIMQHAFKTPSLRDLAVEGPYMHDGSMHSLEEVIRHYEKGGRQRPSLSPEMKSFELDPHERAALIAFLRTLDGGFVRVDPPVLPE</sequence>
<evidence type="ECO:0000256" key="8">
    <source>
        <dbReference type="ARBA" id="ARBA00022982"/>
    </source>
</evidence>
<dbReference type="PIRSF" id="PIRSF000294">
    <property type="entry name" value="Cytochrome-c_peroxidase"/>
    <property type="match status" value="1"/>
</dbReference>
<feature type="binding site" description="covalent" evidence="13">
    <location>
        <position position="60"/>
    </location>
    <ligand>
        <name>heme c</name>
        <dbReference type="ChEBI" id="CHEBI:61717"/>
        <label>1</label>
    </ligand>
</feature>
<keyword evidence="18" id="KW-1185">Reference proteome</keyword>
<keyword evidence="6" id="KW-0732">Signal</keyword>
<feature type="binding site" description="covalent" evidence="13">
    <location>
        <position position="63"/>
    </location>
    <ligand>
        <name>heme c</name>
        <dbReference type="ChEBI" id="CHEBI:61717"/>
        <label>1</label>
    </ligand>
</feature>
<evidence type="ECO:0000256" key="14">
    <source>
        <dbReference type="PIRSR" id="PIRSR000294-2"/>
    </source>
</evidence>
<dbReference type="GO" id="GO:0030416">
    <property type="term" value="P:methylamine metabolic process"/>
    <property type="evidence" value="ECO:0007669"/>
    <property type="project" value="InterPro"/>
</dbReference>
<dbReference type="InterPro" id="IPR051395">
    <property type="entry name" value="Cytochrome_c_Peroxidase/MauG"/>
</dbReference>
<keyword evidence="3" id="KW-0813">Transport</keyword>
<dbReference type="Pfam" id="PF00034">
    <property type="entry name" value="Cytochrom_C"/>
    <property type="match status" value="1"/>
</dbReference>
<evidence type="ECO:0000256" key="7">
    <source>
        <dbReference type="ARBA" id="ARBA00022764"/>
    </source>
</evidence>
<evidence type="ECO:0000256" key="15">
    <source>
        <dbReference type="SAM" id="MobiDB-lite"/>
    </source>
</evidence>
<reference evidence="18" key="1">
    <citation type="submission" date="2016-03" db="EMBL/GenBank/DDBJ databases">
        <authorList>
            <person name="Ma C."/>
            <person name="Zhou S."/>
            <person name="Yang G."/>
        </authorList>
    </citation>
    <scope>NUCLEOTIDE SEQUENCE [LARGE SCALE GENOMIC DNA]</scope>
    <source>
        <strain evidence="18">SgZ-1</strain>
    </source>
</reference>
<dbReference type="GO" id="GO:0005509">
    <property type="term" value="F:calcium ion binding"/>
    <property type="evidence" value="ECO:0007669"/>
    <property type="project" value="InterPro"/>
</dbReference>
<dbReference type="GO" id="GO:0004130">
    <property type="term" value="F:cytochrome-c peroxidase activity"/>
    <property type="evidence" value="ECO:0007669"/>
    <property type="project" value="TreeGrafter"/>
</dbReference>
<proteinExistence type="predicted"/>
<evidence type="ECO:0000256" key="10">
    <source>
        <dbReference type="ARBA" id="ARBA00023004"/>
    </source>
</evidence>
<feature type="binding site" description="axial binding residue" evidence="14">
    <location>
        <position position="209"/>
    </location>
    <ligand>
        <name>heme c</name>
        <dbReference type="ChEBI" id="CHEBI:61717"/>
        <label>2</label>
    </ligand>
    <ligandPart>
        <name>Fe</name>
        <dbReference type="ChEBI" id="CHEBI:18248"/>
    </ligandPart>
</feature>
<dbReference type="InterPro" id="IPR036909">
    <property type="entry name" value="Cyt_c-like_dom_sf"/>
</dbReference>
<evidence type="ECO:0000256" key="2">
    <source>
        <dbReference type="ARBA" id="ARBA00004856"/>
    </source>
</evidence>
<keyword evidence="10 14" id="KW-0408">Iron</keyword>
<evidence type="ECO:0000259" key="16">
    <source>
        <dbReference type="PROSITE" id="PS51007"/>
    </source>
</evidence>
<evidence type="ECO:0000256" key="4">
    <source>
        <dbReference type="ARBA" id="ARBA00022617"/>
    </source>
</evidence>
<keyword evidence="5 14" id="KW-0479">Metal-binding</keyword>
<dbReference type="GO" id="GO:0042597">
    <property type="term" value="C:periplasmic space"/>
    <property type="evidence" value="ECO:0007669"/>
    <property type="project" value="UniProtKB-SubCell"/>
</dbReference>
<accession>A0A127KB65</accession>
<dbReference type="PROSITE" id="PS51007">
    <property type="entry name" value="CYTC"/>
    <property type="match status" value="2"/>
</dbReference>
<comment type="cofactor">
    <cofactor evidence="13">
        <name>heme</name>
        <dbReference type="ChEBI" id="CHEBI:30413"/>
    </cofactor>
    <text evidence="13">Binds 2 heme groups.</text>
</comment>
<name>A0A127KB65_9RHOO</name>
<dbReference type="GO" id="GO:0020037">
    <property type="term" value="F:heme binding"/>
    <property type="evidence" value="ECO:0007669"/>
    <property type="project" value="InterPro"/>
</dbReference>
<feature type="region of interest" description="Disordered" evidence="15">
    <location>
        <begin position="16"/>
        <end position="36"/>
    </location>
</feature>
<feature type="domain" description="Cytochrome c" evidence="16">
    <location>
        <begin position="38"/>
        <end position="139"/>
    </location>
</feature>
<dbReference type="SUPFAM" id="SSF46626">
    <property type="entry name" value="Cytochrome c"/>
    <property type="match status" value="2"/>
</dbReference>
<keyword evidence="8" id="KW-0249">Electron transport</keyword>
<dbReference type="NCBIfam" id="TIGR03791">
    <property type="entry name" value="TTQ_mauG"/>
    <property type="match status" value="1"/>
</dbReference>
<feature type="binding site" description="axial binding residue" evidence="14">
    <location>
        <position position="64"/>
    </location>
    <ligand>
        <name>heme c</name>
        <dbReference type="ChEBI" id="CHEBI:61717"/>
        <label>1</label>
    </ligand>
    <ligandPart>
        <name>Fe</name>
        <dbReference type="ChEBI" id="CHEBI:18248"/>
    </ligandPart>
</feature>
<comment type="subcellular location">
    <subcellularLocation>
        <location evidence="1">Periplasm</location>
    </subcellularLocation>
</comment>
<evidence type="ECO:0000313" key="17">
    <source>
        <dbReference type="EMBL" id="AMO39146.1"/>
    </source>
</evidence>
<dbReference type="EMBL" id="CP014646">
    <property type="protein sequence ID" value="AMO39146.1"/>
    <property type="molecule type" value="Genomic_DNA"/>
</dbReference>
<feature type="binding site" description="covalent" evidence="13">
    <location>
        <position position="208"/>
    </location>
    <ligand>
        <name>heme c</name>
        <dbReference type="ChEBI" id="CHEBI:61717"/>
        <label>2</label>
    </ligand>
</feature>
<comment type="function">
    <text evidence="11">Involved in methylamine metabolism. Essential for the maturation of the beta subunit of MADH, presumably via a step in the biosynthesis of tryptophan tryptophylquinone (TTQ), the cofactor of MADH.</text>
</comment>
<dbReference type="STRING" id="1134435.AC731_014495"/>
<evidence type="ECO:0000256" key="13">
    <source>
        <dbReference type="PIRSR" id="PIRSR000294-1"/>
    </source>
</evidence>
<dbReference type="Proteomes" id="UP000036902">
    <property type="component" value="Chromosome"/>
</dbReference>